<organism evidence="1 2">
    <name type="scientific">Propylenella binzhouense</name>
    <dbReference type="NCBI Taxonomy" id="2555902"/>
    <lineage>
        <taxon>Bacteria</taxon>
        <taxon>Pseudomonadati</taxon>
        <taxon>Pseudomonadota</taxon>
        <taxon>Alphaproteobacteria</taxon>
        <taxon>Hyphomicrobiales</taxon>
        <taxon>Propylenellaceae</taxon>
        <taxon>Propylenella</taxon>
    </lineage>
</organism>
<evidence type="ECO:0000313" key="2">
    <source>
        <dbReference type="Proteomes" id="UP000773614"/>
    </source>
</evidence>
<sequence length="357" mass="38208">MTAFAFRSSLASGRTDLPRYKPKTGYEPYSSIPGLYAWADASDYGAPGPVIDRASGRTWTKSGAFDYPGRTEDPVFDGAPVFDFGTSPPQNLVLASGAPAESLSAGLTFLFRFELPSSVTLSGTVRLLSTYDPLFLHPGLLLYYANNAFIFAPNYSAATSTVFYSEAIPRDEPFSMAITLDAKGYYAFWRESAGSPVKTGVISVRPPADVQTLYFGGHSAPLQARHRRFLAWSRVLSRSELATVLTGPLSAAPLVYWGVSPYATLGSAGIVALGSSERATTVTRSFVADASVNGGSNYVYYAYPAGWGEPASYKVLGFETVPAVDTVSVTADGTTRDYLLLRTPNPTSSDSVVMEIA</sequence>
<gene>
    <name evidence="1" type="ORF">E4O86_06325</name>
</gene>
<proteinExistence type="predicted"/>
<dbReference type="OrthoDB" id="7877378at2"/>
<dbReference type="EMBL" id="SPKJ01000013">
    <property type="protein sequence ID" value="MYZ47324.1"/>
    <property type="molecule type" value="Genomic_DNA"/>
</dbReference>
<accession>A0A964T3N3</accession>
<dbReference type="RefSeq" id="WP_161139674.1">
    <property type="nucleotide sequence ID" value="NZ_SPKJ01000013.1"/>
</dbReference>
<reference evidence="1" key="1">
    <citation type="submission" date="2019-03" db="EMBL/GenBank/DDBJ databases">
        <title>Afifella sp. nov., isolated from activated sludge.</title>
        <authorList>
            <person name="Li Q."/>
            <person name="Liu Y."/>
        </authorList>
    </citation>
    <scope>NUCLEOTIDE SEQUENCE</scope>
    <source>
        <strain evidence="1">L72</strain>
    </source>
</reference>
<name>A0A964T3N3_9HYPH</name>
<dbReference type="Proteomes" id="UP000773614">
    <property type="component" value="Unassembled WGS sequence"/>
</dbReference>
<dbReference type="AlphaFoldDB" id="A0A964T3N3"/>
<comment type="caution">
    <text evidence="1">The sequence shown here is derived from an EMBL/GenBank/DDBJ whole genome shotgun (WGS) entry which is preliminary data.</text>
</comment>
<keyword evidence="2" id="KW-1185">Reference proteome</keyword>
<protein>
    <submittedName>
        <fullName evidence="1">Uncharacterized protein</fullName>
    </submittedName>
</protein>
<evidence type="ECO:0000313" key="1">
    <source>
        <dbReference type="EMBL" id="MYZ47324.1"/>
    </source>
</evidence>